<dbReference type="RefSeq" id="XP_043000531.1">
    <property type="nucleotide sequence ID" value="XM_043144596.1"/>
</dbReference>
<sequence>MQCRNGKQRSSSSQKAMQTPWAAWCSTTKVGVALSIPPRCLSQSLNYFPSLPCGDSGITRQETQTKPVCHACVYKLVEYMQILELGELATAKIERLLEDHLVPGIPRCVGQATEH</sequence>
<keyword evidence="2" id="KW-1185">Reference proteome</keyword>
<organism evidence="1 2">
    <name type="scientific">Ustilaginoidea virens</name>
    <name type="common">Rice false smut fungus</name>
    <name type="synonym">Villosiclava virens</name>
    <dbReference type="NCBI Taxonomy" id="1159556"/>
    <lineage>
        <taxon>Eukaryota</taxon>
        <taxon>Fungi</taxon>
        <taxon>Dikarya</taxon>
        <taxon>Ascomycota</taxon>
        <taxon>Pezizomycotina</taxon>
        <taxon>Sordariomycetes</taxon>
        <taxon>Hypocreomycetidae</taxon>
        <taxon>Hypocreales</taxon>
        <taxon>Clavicipitaceae</taxon>
        <taxon>Ustilaginoidea</taxon>
    </lineage>
</organism>
<reference evidence="1" key="1">
    <citation type="submission" date="2020-03" db="EMBL/GenBank/DDBJ databases">
        <title>A mixture of massive structural variations and highly conserved coding sequences in Ustilaginoidea virens genome.</title>
        <authorList>
            <person name="Zhang K."/>
            <person name="Zhao Z."/>
            <person name="Zhang Z."/>
            <person name="Li Y."/>
            <person name="Hsiang T."/>
            <person name="Sun W."/>
        </authorList>
    </citation>
    <scope>NUCLEOTIDE SEQUENCE</scope>
    <source>
        <strain evidence="1">UV-8b</strain>
    </source>
</reference>
<dbReference type="EMBL" id="CP072757">
    <property type="protein sequence ID" value="QUC22858.1"/>
    <property type="molecule type" value="Genomic_DNA"/>
</dbReference>
<dbReference type="AlphaFoldDB" id="A0A8E5HWJ4"/>
<dbReference type="GeneID" id="66067876"/>
<accession>A0A8E5HWJ4</accession>
<evidence type="ECO:0000313" key="1">
    <source>
        <dbReference type="EMBL" id="QUC22858.1"/>
    </source>
</evidence>
<proteinExistence type="predicted"/>
<protein>
    <submittedName>
        <fullName evidence="1">Uncharacterized protein</fullName>
    </submittedName>
</protein>
<dbReference type="Proteomes" id="UP000027002">
    <property type="component" value="Chromosome 5"/>
</dbReference>
<name>A0A8E5HWJ4_USTVR</name>
<dbReference type="KEGG" id="uvi:66067876"/>
<evidence type="ECO:0000313" key="2">
    <source>
        <dbReference type="Proteomes" id="UP000027002"/>
    </source>
</evidence>
<gene>
    <name evidence="1" type="ORF">UV8b_07099</name>
</gene>